<dbReference type="InterPro" id="IPR036397">
    <property type="entry name" value="RNaseH_sf"/>
</dbReference>
<dbReference type="Gene3D" id="3.30.420.10">
    <property type="entry name" value="Ribonuclease H-like superfamily/Ribonuclease H"/>
    <property type="match status" value="1"/>
</dbReference>
<dbReference type="InterPro" id="IPR012337">
    <property type="entry name" value="RNaseH-like_sf"/>
</dbReference>
<dbReference type="GO" id="GO:0003676">
    <property type="term" value="F:nucleic acid binding"/>
    <property type="evidence" value="ECO:0007669"/>
    <property type="project" value="InterPro"/>
</dbReference>
<evidence type="ECO:0000259" key="1">
    <source>
        <dbReference type="Pfam" id="PF00665"/>
    </source>
</evidence>
<dbReference type="SUPFAM" id="SSF53098">
    <property type="entry name" value="Ribonuclease H-like"/>
    <property type="match status" value="1"/>
</dbReference>
<dbReference type="InterPro" id="IPR050900">
    <property type="entry name" value="Transposase_IS3/IS150/IS904"/>
</dbReference>
<evidence type="ECO:0000313" key="2">
    <source>
        <dbReference type="EMBL" id="CAA9498129.1"/>
    </source>
</evidence>
<protein>
    <submittedName>
        <fullName evidence="2">Mobile element protein</fullName>
    </submittedName>
</protein>
<organism evidence="2">
    <name type="scientific">uncultured Solirubrobacteraceae bacterium</name>
    <dbReference type="NCBI Taxonomy" id="1162706"/>
    <lineage>
        <taxon>Bacteria</taxon>
        <taxon>Bacillati</taxon>
        <taxon>Actinomycetota</taxon>
        <taxon>Thermoleophilia</taxon>
        <taxon>Solirubrobacterales</taxon>
        <taxon>Solirubrobacteraceae</taxon>
        <taxon>environmental samples</taxon>
    </lineage>
</organism>
<dbReference type="PANTHER" id="PTHR46889:SF4">
    <property type="entry name" value="TRANSPOSASE INSO FOR INSERTION SEQUENCE ELEMENT IS911B-RELATED"/>
    <property type="match status" value="1"/>
</dbReference>
<name>A0A6J4SG72_9ACTN</name>
<dbReference type="Pfam" id="PF00665">
    <property type="entry name" value="rve"/>
    <property type="match status" value="1"/>
</dbReference>
<dbReference type="EMBL" id="CADCVQ010000074">
    <property type="protein sequence ID" value="CAA9498129.1"/>
    <property type="molecule type" value="Genomic_DNA"/>
</dbReference>
<dbReference type="InterPro" id="IPR001584">
    <property type="entry name" value="Integrase_cat-core"/>
</dbReference>
<dbReference type="PANTHER" id="PTHR46889">
    <property type="entry name" value="TRANSPOSASE INSF FOR INSERTION SEQUENCE IS3B-RELATED"/>
    <property type="match status" value="1"/>
</dbReference>
<feature type="domain" description="Integrase catalytic" evidence="1">
    <location>
        <begin position="1"/>
        <end position="63"/>
    </location>
</feature>
<proteinExistence type="predicted"/>
<reference evidence="2" key="1">
    <citation type="submission" date="2020-02" db="EMBL/GenBank/DDBJ databases">
        <authorList>
            <person name="Meier V. D."/>
        </authorList>
    </citation>
    <scope>NUCLEOTIDE SEQUENCE</scope>
    <source>
        <strain evidence="2">AVDCRST_MAG67</strain>
    </source>
</reference>
<dbReference type="GO" id="GO:0015074">
    <property type="term" value="P:DNA integration"/>
    <property type="evidence" value="ECO:0007669"/>
    <property type="project" value="InterPro"/>
</dbReference>
<gene>
    <name evidence="2" type="ORF">AVDCRST_MAG67-1678</name>
</gene>
<accession>A0A6J4SG72</accession>
<dbReference type="AlphaFoldDB" id="A0A6J4SG72"/>
<sequence length="87" mass="9984">MWAADMKQIRTGEGWLYLAAVQDLFSRRIVGRAIAEHMRAELVVDALTMALAARRPPNRTKIDTPLWVLLSPQGAVRRRLREEECCH</sequence>